<dbReference type="OrthoDB" id="7024082at2"/>
<proteinExistence type="predicted"/>
<dbReference type="Proteomes" id="UP000052019">
    <property type="component" value="Unassembled WGS sequence"/>
</dbReference>
<accession>A0A0R2ZI10</accession>
<sequence length="88" mass="9630">MCELTEFPVRVVRATVIEWGVTIDAYLLDAAMVGNRYTGLVYQDLSGVNADGMTVVTPEVRSVRQQGGFTLVRSLGGHDHYVIVSKLS</sequence>
<dbReference type="EMBL" id="JYLK01000007">
    <property type="protein sequence ID" value="KRP60169.1"/>
    <property type="molecule type" value="Genomic_DNA"/>
</dbReference>
<evidence type="ECO:0000313" key="4">
    <source>
        <dbReference type="Proteomes" id="UP000183126"/>
    </source>
</evidence>
<dbReference type="EMBL" id="LT629760">
    <property type="protein sequence ID" value="SDS59556.1"/>
    <property type="molecule type" value="Genomic_DNA"/>
</dbReference>
<dbReference type="RefSeq" id="WP_057008418.1">
    <property type="nucleotide sequence ID" value="NZ_JYLK01000007.1"/>
</dbReference>
<evidence type="ECO:0000313" key="3">
    <source>
        <dbReference type="Proteomes" id="UP000052019"/>
    </source>
</evidence>
<reference evidence="2 4" key="2">
    <citation type="submission" date="2016-10" db="EMBL/GenBank/DDBJ databases">
        <authorList>
            <person name="Varghese N."/>
            <person name="Submissions S."/>
        </authorList>
    </citation>
    <scope>NUCLEOTIDE SEQUENCE [LARGE SCALE GENOMIC DNA]</scope>
    <source>
        <strain evidence="2 4">BS3111</strain>
    </source>
</reference>
<name>A0A0R2ZI10_9PSED</name>
<keyword evidence="4" id="KW-1185">Reference proteome</keyword>
<reference evidence="1 3" key="1">
    <citation type="submission" date="2015-02" db="EMBL/GenBank/DDBJ databases">
        <title>Two Pseudomonas sp. nov. isolated from raw milk.</title>
        <authorList>
            <person name="Wenning M."/>
            <person name="von Neubeck M."/>
            <person name="Huptas C."/>
            <person name="Scherer S."/>
        </authorList>
    </citation>
    <scope>NUCLEOTIDE SEQUENCE [LARGE SCALE GENOMIC DNA]</scope>
    <source>
        <strain evidence="1 3">DSM 14937</strain>
    </source>
</reference>
<organism evidence="1 3">
    <name type="scientific">Pseudomonas trivialis</name>
    <dbReference type="NCBI Taxonomy" id="200450"/>
    <lineage>
        <taxon>Bacteria</taxon>
        <taxon>Pseudomonadati</taxon>
        <taxon>Pseudomonadota</taxon>
        <taxon>Gammaproteobacteria</taxon>
        <taxon>Pseudomonadales</taxon>
        <taxon>Pseudomonadaceae</taxon>
        <taxon>Pseudomonas</taxon>
    </lineage>
</organism>
<dbReference type="AlphaFoldDB" id="A0A0R2ZI10"/>
<evidence type="ECO:0000313" key="2">
    <source>
        <dbReference type="EMBL" id="SDS59556.1"/>
    </source>
</evidence>
<dbReference type="Proteomes" id="UP000183126">
    <property type="component" value="Chromosome I"/>
</dbReference>
<protein>
    <submittedName>
        <fullName evidence="1">Uncharacterized protein</fullName>
    </submittedName>
</protein>
<dbReference type="PATRIC" id="fig|200450.4.peg.4732"/>
<evidence type="ECO:0000313" key="1">
    <source>
        <dbReference type="EMBL" id="KRP60169.1"/>
    </source>
</evidence>
<gene>
    <name evidence="2" type="ORF">SAMN04490205_2986</name>
    <name evidence="1" type="ORF">TU79_13475</name>
</gene>